<evidence type="ECO:0000313" key="1">
    <source>
        <dbReference type="EMBL" id="MDA7021592.1"/>
    </source>
</evidence>
<dbReference type="Proteomes" id="UP001212337">
    <property type="component" value="Unassembled WGS sequence"/>
</dbReference>
<evidence type="ECO:0000313" key="2">
    <source>
        <dbReference type="EMBL" id="OZY40816.1"/>
    </source>
</evidence>
<proteinExistence type="predicted"/>
<dbReference type="KEGG" id="pfz:AV641_03140"/>
<organism evidence="2 3">
    <name type="scientific">Pseudomonas fragi</name>
    <dbReference type="NCBI Taxonomy" id="296"/>
    <lineage>
        <taxon>Bacteria</taxon>
        <taxon>Pseudomonadati</taxon>
        <taxon>Pseudomonadota</taxon>
        <taxon>Gammaproteobacteria</taxon>
        <taxon>Pseudomonadales</taxon>
        <taxon>Pseudomonadaceae</taxon>
        <taxon>Pseudomonas</taxon>
    </lineage>
</organism>
<name>A0A120I6D6_PSEFR</name>
<evidence type="ECO:0000313" key="3">
    <source>
        <dbReference type="Proteomes" id="UP000216113"/>
    </source>
</evidence>
<comment type="caution">
    <text evidence="2">The sequence shown here is derived from an EMBL/GenBank/DDBJ whole genome shotgun (WGS) entry which is preliminary data.</text>
</comment>
<evidence type="ECO:0000313" key="4">
    <source>
        <dbReference type="Proteomes" id="UP001212337"/>
    </source>
</evidence>
<protein>
    <submittedName>
        <fullName evidence="2">Uncharacterized protein</fullName>
    </submittedName>
</protein>
<gene>
    <name evidence="2" type="ORF">CJF43_15910</name>
    <name evidence="1" type="ORF">PI499_06800</name>
</gene>
<dbReference type="AlphaFoldDB" id="A0A120I6D6"/>
<reference evidence="1 4" key="2">
    <citation type="submission" date="2023-01" db="EMBL/GenBank/DDBJ databases">
        <title>Effects of deletion of Siderophore biosynthase gene in Pseudomonas fragi on quorum sensing and spoliage ability.</title>
        <authorList>
            <person name="Cui F."/>
            <person name="Wang D."/>
            <person name="Liu J."/>
            <person name="Wang Q."/>
            <person name="Li T."/>
            <person name="Li J."/>
        </authorList>
    </citation>
    <scope>NUCLEOTIDE SEQUENCE [LARGE SCALE GENOMIC DNA]</scope>
    <source>
        <strain evidence="1 4">MS-10</strain>
    </source>
</reference>
<dbReference type="Proteomes" id="UP000216113">
    <property type="component" value="Unassembled WGS sequence"/>
</dbReference>
<dbReference type="EMBL" id="NQKL01000012">
    <property type="protein sequence ID" value="OZY40816.1"/>
    <property type="molecule type" value="Genomic_DNA"/>
</dbReference>
<reference evidence="2 3" key="1">
    <citation type="submission" date="2017-08" db="EMBL/GenBank/DDBJ databases">
        <title>Genomic and metabolic characterisation of spoilage-associated Pseudomonas species.</title>
        <authorList>
            <person name="Stanborough T."/>
            <person name="Fegan N."/>
            <person name="Powell S.M."/>
            <person name="Singh T."/>
            <person name="Tamplin M.L."/>
            <person name="Chandry P.S."/>
        </authorList>
    </citation>
    <scope>NUCLEOTIDE SEQUENCE [LARGE SCALE GENOMIC DNA]</scope>
    <source>
        <strain evidence="2 3">F1820</strain>
    </source>
</reference>
<accession>A0A120I6D6</accession>
<dbReference type="GeneID" id="89543017"/>
<keyword evidence="4" id="KW-1185">Reference proteome</keyword>
<dbReference type="EMBL" id="JAQJVI010000006">
    <property type="protein sequence ID" value="MDA7021592.1"/>
    <property type="molecule type" value="Genomic_DNA"/>
</dbReference>
<dbReference type="RefSeq" id="WP_010655484.1">
    <property type="nucleotide sequence ID" value="NZ_CAUQAK010000003.1"/>
</dbReference>
<sequence length="642" mass="72918">MHEDYVQRADLIHIPPSAFLEDFSEPERLLVRLTRSVKKKGLDFGSFAYADTRADLNVHEDRGEYVVLSSFVESRRELILAIIQSLFTLREESVLQNFVRIRLFIRWLNREGFVRLFESEEEAQRAYVGYTAHLIHRLHTGGLKPRTAAHYQEGACSVIKAAFPQTYRHVVSGVTKISGVTQPVAPSDDHIHFYRDVCLALARQCSEFVLNKRPFPCVVNIRDYEVVVFHSVVGVSSPYRPPIDVYNAAERRIATLDEYKAKLLEKNIEVKDRILKHGIMDAQKTLSRNNRDERSRQRLRIASLAVKAYACLLLLITGATPTEFSQFLYADALQVNKSPLKKELSAVKFRAGGKVTNYNVGRKNGLSILQDYLKLREWLLDGRSYDKLFFTVSELRNPSYKELDALRDFPTSDALQTFYRTLHAGFIDPSIPILTVREMRRHKSVTQHMGGFSVSTVANSLNHTETMNLGRYSGGTLEHQKSELSKYWEAVQTAAASIKEQSEKADQLIPIASGQCEQFGAASPAPQFASSISILPDCQTQHGCLFCVHYVCHSDETDINKLMSLQYVVNAVRRSAPDMEHAELLYSDLSARIDYILNALAERGDSVAKIVEKVRTTVHVYGVLTPFWETRLSRFERLGVVF</sequence>